<dbReference type="AlphaFoldDB" id="A7T6C9"/>
<evidence type="ECO:0000256" key="1">
    <source>
        <dbReference type="ARBA" id="ARBA00022801"/>
    </source>
</evidence>
<dbReference type="InterPro" id="IPR038718">
    <property type="entry name" value="SNF2-like_sf"/>
</dbReference>
<dbReference type="Proteomes" id="UP000001593">
    <property type="component" value="Unassembled WGS sequence"/>
</dbReference>
<dbReference type="GO" id="GO:0005524">
    <property type="term" value="F:ATP binding"/>
    <property type="evidence" value="ECO:0007669"/>
    <property type="project" value="InterPro"/>
</dbReference>
<keyword evidence="4" id="KW-1185">Reference proteome</keyword>
<name>A7T6C9_NEMVE</name>
<reference evidence="3 4" key="1">
    <citation type="journal article" date="2007" name="Science">
        <title>Sea anemone genome reveals ancestral eumetazoan gene repertoire and genomic organization.</title>
        <authorList>
            <person name="Putnam N.H."/>
            <person name="Srivastava M."/>
            <person name="Hellsten U."/>
            <person name="Dirks B."/>
            <person name="Chapman J."/>
            <person name="Salamov A."/>
            <person name="Terry A."/>
            <person name="Shapiro H."/>
            <person name="Lindquist E."/>
            <person name="Kapitonov V.V."/>
            <person name="Jurka J."/>
            <person name="Genikhovich G."/>
            <person name="Grigoriev I.V."/>
            <person name="Lucas S.M."/>
            <person name="Steele R.E."/>
            <person name="Finnerty J.R."/>
            <person name="Technau U."/>
            <person name="Martindale M.Q."/>
            <person name="Rokhsar D.S."/>
        </authorList>
    </citation>
    <scope>NUCLEOTIDE SEQUENCE [LARGE SCALE GENOMIC DNA]</scope>
    <source>
        <strain evidence="4">CH2 X CH6</strain>
    </source>
</reference>
<dbReference type="InterPro" id="IPR000330">
    <property type="entry name" value="SNF2_N"/>
</dbReference>
<dbReference type="InParanoid" id="A7T6C9"/>
<dbReference type="STRING" id="45351.A7T6C9"/>
<dbReference type="Pfam" id="PF00176">
    <property type="entry name" value="SNF2-rel_dom"/>
    <property type="match status" value="1"/>
</dbReference>
<dbReference type="GO" id="GO:0016787">
    <property type="term" value="F:hydrolase activity"/>
    <property type="evidence" value="ECO:0007669"/>
    <property type="project" value="UniProtKB-KW"/>
</dbReference>
<keyword evidence="1" id="KW-0378">Hydrolase</keyword>
<dbReference type="PANTHER" id="PTHR45766:SF6">
    <property type="entry name" value="SWI_SNF-RELATED MATRIX-ASSOCIATED ACTIN-DEPENDENT REGULATOR OF CHROMATIN SUBFAMILY A-LIKE PROTEIN 1"/>
    <property type="match status" value="1"/>
</dbReference>
<accession>A7T6C9</accession>
<evidence type="ECO:0000313" key="3">
    <source>
        <dbReference type="EMBL" id="EDO28476.1"/>
    </source>
</evidence>
<evidence type="ECO:0000259" key="2">
    <source>
        <dbReference type="Pfam" id="PF00176"/>
    </source>
</evidence>
<dbReference type="PhylomeDB" id="A7T6C9"/>
<dbReference type="Gene3D" id="3.40.50.10810">
    <property type="entry name" value="Tandem AAA-ATPase domain"/>
    <property type="match status" value="2"/>
</dbReference>
<evidence type="ECO:0000313" key="4">
    <source>
        <dbReference type="Proteomes" id="UP000001593"/>
    </source>
</evidence>
<organism evidence="3 4">
    <name type="scientific">Nematostella vectensis</name>
    <name type="common">Starlet sea anemone</name>
    <dbReference type="NCBI Taxonomy" id="45351"/>
    <lineage>
        <taxon>Eukaryota</taxon>
        <taxon>Metazoa</taxon>
        <taxon>Cnidaria</taxon>
        <taxon>Anthozoa</taxon>
        <taxon>Hexacorallia</taxon>
        <taxon>Actiniaria</taxon>
        <taxon>Edwardsiidae</taxon>
        <taxon>Nematostella</taxon>
    </lineage>
</organism>
<proteinExistence type="predicted"/>
<dbReference type="HOGENOM" id="CLU_1216039_0_0_1"/>
<gene>
    <name evidence="3" type="ORF">NEMVEDRAFT_v1g222964</name>
</gene>
<dbReference type="FunFam" id="3.40.50.10810:FF:000185">
    <property type="entry name" value="SWI/SNF-related matrix-associated actin-dependent regulator of chromatin subfamily A-like protein 1"/>
    <property type="match status" value="1"/>
</dbReference>
<dbReference type="EMBL" id="DS471515">
    <property type="protein sequence ID" value="EDO28476.1"/>
    <property type="molecule type" value="Genomic_DNA"/>
</dbReference>
<sequence length="228" mass="25358">MVWMVVDGVDSCVWLCIVWIAVYGVDSCEWLWMVWIAVYVSASRDLVGVSLEGLPKTVLSLFTKSSPGTLKSLSSEDINLNCVDTKLVSSLMPFQREGVAFCICQDGRAIIADDMGLGKTVQAICVASFYRKEWPLLVVAPSSMRLTWKQAFIKWLPSLDPQSINVVLTGKDNAATRVILLSGTPALSRPEELYTQICAVNPRMFPSFHEFGKRYCAGVEVQYSQMIQ</sequence>
<dbReference type="PANTHER" id="PTHR45766">
    <property type="entry name" value="DNA ANNEALING HELICASE AND ENDONUCLEASE ZRANB3 FAMILY MEMBER"/>
    <property type="match status" value="1"/>
</dbReference>
<feature type="domain" description="SNF2 N-terminal" evidence="2">
    <location>
        <begin position="95"/>
        <end position="173"/>
    </location>
</feature>
<dbReference type="SUPFAM" id="SSF52540">
    <property type="entry name" value="P-loop containing nucleoside triphosphate hydrolases"/>
    <property type="match status" value="1"/>
</dbReference>
<protein>
    <recommendedName>
        <fullName evidence="2">SNF2 N-terminal domain-containing protein</fullName>
    </recommendedName>
</protein>
<dbReference type="InterPro" id="IPR027417">
    <property type="entry name" value="P-loop_NTPase"/>
</dbReference>
<dbReference type="eggNOG" id="KOG1000">
    <property type="taxonomic scope" value="Eukaryota"/>
</dbReference>